<protein>
    <submittedName>
        <fullName evidence="2">Uncharacterized protein</fullName>
    </submittedName>
</protein>
<dbReference type="STRING" id="1561003.Ark11_1159"/>
<dbReference type="EMBL" id="LN906597">
    <property type="protein sequence ID" value="CUT17972.1"/>
    <property type="molecule type" value="Genomic_DNA"/>
</dbReference>
<evidence type="ECO:0000313" key="2">
    <source>
        <dbReference type="EMBL" id="CUT17972.1"/>
    </source>
</evidence>
<evidence type="ECO:0000256" key="1">
    <source>
        <dbReference type="SAM" id="MobiDB-lite"/>
    </source>
</evidence>
<feature type="region of interest" description="Disordered" evidence="1">
    <location>
        <begin position="1"/>
        <end position="30"/>
    </location>
</feature>
<dbReference type="OrthoDB" id="9962190at2"/>
<organism evidence="2 3">
    <name type="scientific">Candidatus Ichthyocystis hellenicum</name>
    <dbReference type="NCBI Taxonomy" id="1561003"/>
    <lineage>
        <taxon>Bacteria</taxon>
        <taxon>Pseudomonadati</taxon>
        <taxon>Pseudomonadota</taxon>
        <taxon>Betaproteobacteria</taxon>
        <taxon>Burkholderiales</taxon>
        <taxon>Candidatus Ichthyocystis</taxon>
    </lineage>
</organism>
<accession>A0A0S4M951</accession>
<dbReference type="AlphaFoldDB" id="A0A0S4M951"/>
<evidence type="ECO:0000313" key="3">
    <source>
        <dbReference type="Proteomes" id="UP000198651"/>
    </source>
</evidence>
<feature type="compositionally biased region" description="Basic and acidic residues" evidence="1">
    <location>
        <begin position="13"/>
        <end position="30"/>
    </location>
</feature>
<dbReference type="Proteomes" id="UP000198651">
    <property type="component" value="Chromosome I"/>
</dbReference>
<dbReference type="RefSeq" id="WP_092343463.1">
    <property type="nucleotide sequence ID" value="NZ_LN906597.1"/>
</dbReference>
<keyword evidence="3" id="KW-1185">Reference proteome</keyword>
<proteinExistence type="predicted"/>
<sequence length="977" mass="112857">MENYSTINGVQNTEEHSSDQESEPSCKKSESICDNSLSSLDIDNSIFPRDRPPLRKMRSFLWSQNRSESIVSNYISLPIGRSSLNIESESSFYEDCSNEDTVFGTSKIKRGFMSISMESLNTKDITESAKKTTFKDNFEKRRRSSSLSHIDKSILFEEKKPNLYKYSISEVDLKDITKRTKKYLAVALAEAEFLSTPKTIYNKEVAKKDNTIENGMDEVDFRLTGMDEVDFIAPDHKKINLIYTKTKLGDYDKIDVRDWREESKECNQRRGTRYTDDYLRNELLEKTLLRNPDAETGKGINKISPLALGGAHSKFSGKTIFIHKSNKGNSVSTNLGNIIIPGNTDLKESLKSQYLGLIYLIFNDLKELEKSIPEILETTKSKDQTCFVLDNFVIKSKKVLLMFFNLICDLPETILSNPRIITSKEEYESAFTSALNTKLAEKIKEYEKTPEYSSILKGMKIGGNTDIYSYLFKNIQSKEIIFSILHESRLFLERNSNYKPKSVPEDALNIRHYLYESLFSSIFNDLVSILEKRINKIKIDNNLQNHINNNIVSKEELSDYLYIGKFYISQKLVLGMESCVDRLLELNKDKLSKFEIKLTKGIALGYLSKKDIEIHVDNFFEKEIFKKDEENYNQLFCFMREFISRVTIVTLEGKKIPASIEKKEEIISYFKFFLSKKLNSKILLGNMVERISETTPIIFNGPRSLSLELANSINKVCKTVSVEMDKLVSLSIDSVTDLYLNGSTVSIDEVIEAETSNLHEQFYYISKSVCHGEDNLKSQKIIGEIYKIVDYKMSDLLKCYGNILEKRLENIYTNKIAYLNKEARTKIPDQWKPIIFHVSQETSESVIKCIDDVCKEILLKFKIVTKTLEERVCNLYIHSEEENIANILEKEASNCKQLFIDISKQSCRGESNLRAKKILCEISKAKRSSEKEILRCYGNLLERRLNNVYKFELINLEHKIKHRAPILYHRKYSSTNK</sequence>
<gene>
    <name evidence="2" type="ORF">Ark11_1159</name>
</gene>
<name>A0A0S4M951_9BURK</name>
<reference evidence="3" key="1">
    <citation type="submission" date="2015-11" db="EMBL/GenBank/DDBJ databases">
        <authorList>
            <person name="Seth-Smith H.M.B."/>
        </authorList>
    </citation>
    <scope>NUCLEOTIDE SEQUENCE [LARGE SCALE GENOMIC DNA]</scope>
    <source>
        <strain evidence="3">2013Ark11</strain>
    </source>
</reference>
<feature type="compositionally biased region" description="Polar residues" evidence="1">
    <location>
        <begin position="1"/>
        <end position="12"/>
    </location>
</feature>